<evidence type="ECO:0000256" key="1">
    <source>
        <dbReference type="SAM" id="MobiDB-lite"/>
    </source>
</evidence>
<feature type="non-terminal residue" evidence="2">
    <location>
        <position position="1"/>
    </location>
</feature>
<gene>
    <name evidence="2" type="ORF">PCOR1329_LOCUS21251</name>
</gene>
<dbReference type="Proteomes" id="UP001189429">
    <property type="component" value="Unassembled WGS sequence"/>
</dbReference>
<proteinExistence type="predicted"/>
<name>A0ABN9RJA9_9DINO</name>
<evidence type="ECO:0000313" key="2">
    <source>
        <dbReference type="EMBL" id="CAK0819206.1"/>
    </source>
</evidence>
<organism evidence="2 3">
    <name type="scientific">Prorocentrum cordatum</name>
    <dbReference type="NCBI Taxonomy" id="2364126"/>
    <lineage>
        <taxon>Eukaryota</taxon>
        <taxon>Sar</taxon>
        <taxon>Alveolata</taxon>
        <taxon>Dinophyceae</taxon>
        <taxon>Prorocentrales</taxon>
        <taxon>Prorocentraceae</taxon>
        <taxon>Prorocentrum</taxon>
    </lineage>
</organism>
<feature type="region of interest" description="Disordered" evidence="1">
    <location>
        <begin position="254"/>
        <end position="292"/>
    </location>
</feature>
<evidence type="ECO:0000313" key="3">
    <source>
        <dbReference type="Proteomes" id="UP001189429"/>
    </source>
</evidence>
<accession>A0ABN9RJA9</accession>
<feature type="compositionally biased region" description="Basic and acidic residues" evidence="1">
    <location>
        <begin position="254"/>
        <end position="277"/>
    </location>
</feature>
<feature type="non-terminal residue" evidence="2">
    <location>
        <position position="374"/>
    </location>
</feature>
<sequence>HVGSSSKPCREVSSLSAAVRQARVSWGRPQGSFCNHDTPAGGVSAFLVLPAALAPVAAMSWRQRAPWRGDGRRKNPQGQGKPYDVCGDCGHWENKSFGNFCCSKCGGEYVTASGTRGPGDAGRGHGGRGAGAAPACANVDSADLRAAAVLLLAAKPEFRDGLAQFVQDEAPVEPEWSAARLQGAASAERTRFTRVVEDAAKAVRLASQDVHHRKTKVQKLEEQLVEARAFLATDTAAHEKASQDKRDADEALQHFNEETWMEEKRKDQRRAREEAEAAVRGPPQGAEVHGGDGARWGRLGRLWGRHGALLAASWAVFIAVKEEESHMPKTDAFPKESNDFGFLGLSSLASRKRLGARWRLHGPSWAHLGRPQAS</sequence>
<protein>
    <submittedName>
        <fullName evidence="2">Uncharacterized protein</fullName>
    </submittedName>
</protein>
<reference evidence="2" key="1">
    <citation type="submission" date="2023-10" db="EMBL/GenBank/DDBJ databases">
        <authorList>
            <person name="Chen Y."/>
            <person name="Shah S."/>
            <person name="Dougan E. K."/>
            <person name="Thang M."/>
            <person name="Chan C."/>
        </authorList>
    </citation>
    <scope>NUCLEOTIDE SEQUENCE [LARGE SCALE GENOMIC DNA]</scope>
</reference>
<keyword evidence="3" id="KW-1185">Reference proteome</keyword>
<comment type="caution">
    <text evidence="2">The sequence shown here is derived from an EMBL/GenBank/DDBJ whole genome shotgun (WGS) entry which is preliminary data.</text>
</comment>
<dbReference type="EMBL" id="CAUYUJ010006977">
    <property type="protein sequence ID" value="CAK0819206.1"/>
    <property type="molecule type" value="Genomic_DNA"/>
</dbReference>